<feature type="domain" description="Tyr recombinase" evidence="3">
    <location>
        <begin position="324"/>
        <end position="530"/>
    </location>
</feature>
<dbReference type="GO" id="GO:0003677">
    <property type="term" value="F:DNA binding"/>
    <property type="evidence" value="ECO:0007669"/>
    <property type="project" value="InterPro"/>
</dbReference>
<dbReference type="GO" id="GO:0015074">
    <property type="term" value="P:DNA integration"/>
    <property type="evidence" value="ECO:0007669"/>
    <property type="project" value="InterPro"/>
</dbReference>
<dbReference type="Pfam" id="PF00589">
    <property type="entry name" value="Phage_integrase"/>
    <property type="match status" value="1"/>
</dbReference>
<dbReference type="SUPFAM" id="SSF56349">
    <property type="entry name" value="DNA breaking-rejoining enzymes"/>
    <property type="match status" value="1"/>
</dbReference>
<evidence type="ECO:0000313" key="4">
    <source>
        <dbReference type="EMBL" id="KER35226.1"/>
    </source>
</evidence>
<dbReference type="Gene3D" id="1.10.443.10">
    <property type="entry name" value="Intergrase catalytic core"/>
    <property type="match status" value="1"/>
</dbReference>
<keyword evidence="1" id="KW-0233">DNA recombination</keyword>
<evidence type="ECO:0000313" key="5">
    <source>
        <dbReference type="Proteomes" id="UP000028135"/>
    </source>
</evidence>
<accession>A0A8E1C1R7</accession>
<dbReference type="PROSITE" id="PS51898">
    <property type="entry name" value="TYR_RECOMBINASE"/>
    <property type="match status" value="1"/>
</dbReference>
<sequence length="561" mass="63687">MLAELIASMEEIPLWKRRELCSAIRRFAQVCGLTPDYIIADPGTIRTLGAKAPWLLAGYTQGSWANIMWRLRCALEIGGVKVHRQRRNFKLNNEWEELLLPLLRRDRDEIHRFAGWCSIREISPHDVSSAVFDRYYTYLEEQMTQRNPRERGHVARRAWNRAIATPGSSYQSIPAPDPIGKRLVRWEDFPQSLQDELLAYGKKALEENLDDDKHRPIKPVTLDNYHNRIRAMLTTLIDNGMSPDDFPSLAKVVDPANVKRAFELRLGGRPMDDRARMDLHGIITAALNVARHLNLDKEHRARLKRLSKRVRFKANGMCERNKKRLTPLLDPSVRAKLLNLPLKVAHELSAVKAPTVRQAQRMQMAVLLDLLLHVPMRIRNPSELDLSTTIIAPIAGGTGGWRISISADDVKNHWPIDAHLGAELSALLDRYVTEFRPVLAKGSTTALFVGQRGHRKMPSALSKQLARFVRREVGVTIHAHLMRHLAAHLYLIANPGDYETVRRLLGHKNIETTIQFYDGLQTDNAYAVYDTLIGKMRADATAPPPPNPRSSTDGFDEGDLL</sequence>
<organism evidence="4 5">
    <name type="scientific">Sphingobium indicum F2</name>
    <dbReference type="NCBI Taxonomy" id="1450518"/>
    <lineage>
        <taxon>Bacteria</taxon>
        <taxon>Pseudomonadati</taxon>
        <taxon>Pseudomonadota</taxon>
        <taxon>Alphaproteobacteria</taxon>
        <taxon>Sphingomonadales</taxon>
        <taxon>Sphingomonadaceae</taxon>
        <taxon>Sphingobium</taxon>
    </lineage>
</organism>
<evidence type="ECO:0000256" key="2">
    <source>
        <dbReference type="SAM" id="MobiDB-lite"/>
    </source>
</evidence>
<evidence type="ECO:0000256" key="1">
    <source>
        <dbReference type="ARBA" id="ARBA00023172"/>
    </source>
</evidence>
<dbReference type="InterPro" id="IPR002104">
    <property type="entry name" value="Integrase_catalytic"/>
</dbReference>
<dbReference type="AlphaFoldDB" id="A0A8E1C1R7"/>
<feature type="region of interest" description="Disordered" evidence="2">
    <location>
        <begin position="538"/>
        <end position="561"/>
    </location>
</feature>
<dbReference type="InterPro" id="IPR013762">
    <property type="entry name" value="Integrase-like_cat_sf"/>
</dbReference>
<dbReference type="InterPro" id="IPR011010">
    <property type="entry name" value="DNA_brk_join_enz"/>
</dbReference>
<proteinExistence type="predicted"/>
<protein>
    <recommendedName>
        <fullName evidence="3">Tyr recombinase domain-containing protein</fullName>
    </recommendedName>
</protein>
<gene>
    <name evidence="4" type="ORF">AL00_16700</name>
</gene>
<comment type="caution">
    <text evidence="4">The sequence shown here is derived from an EMBL/GenBank/DDBJ whole genome shotgun (WGS) entry which is preliminary data.</text>
</comment>
<dbReference type="Proteomes" id="UP000028135">
    <property type="component" value="Unassembled WGS sequence"/>
</dbReference>
<dbReference type="GO" id="GO:0006310">
    <property type="term" value="P:DNA recombination"/>
    <property type="evidence" value="ECO:0007669"/>
    <property type="project" value="UniProtKB-KW"/>
</dbReference>
<evidence type="ECO:0000259" key="3">
    <source>
        <dbReference type="PROSITE" id="PS51898"/>
    </source>
</evidence>
<dbReference type="RefSeq" id="WP_020818235.1">
    <property type="nucleotide sequence ID" value="NZ_JANF02000081.1"/>
</dbReference>
<reference evidence="4 5" key="1">
    <citation type="submission" date="2014-05" db="EMBL/GenBank/DDBJ databases">
        <title>Genome Announcement of Sphingobium lucknowense F2.</title>
        <authorList>
            <person name="Lal R."/>
            <person name="Negi V."/>
            <person name="Lata P."/>
            <person name="Sangwan N."/>
            <person name="Gupta S.K."/>
            <person name="Rao D.L.N."/>
            <person name="Das S."/>
        </authorList>
    </citation>
    <scope>NUCLEOTIDE SEQUENCE [LARGE SCALE GENOMIC DNA]</scope>
    <source>
        <strain evidence="4 5">F2</strain>
    </source>
</reference>
<name>A0A8E1C1R7_9SPHN</name>
<dbReference type="EMBL" id="JANF02000081">
    <property type="protein sequence ID" value="KER35226.1"/>
    <property type="molecule type" value="Genomic_DNA"/>
</dbReference>